<dbReference type="InterPro" id="IPR002919">
    <property type="entry name" value="TIL_dom"/>
</dbReference>
<dbReference type="KEGG" id="aplc:110988744"/>
<dbReference type="SMART" id="SM00181">
    <property type="entry name" value="EGF"/>
    <property type="match status" value="6"/>
</dbReference>
<reference evidence="10" key="1">
    <citation type="submission" date="2025-08" db="UniProtKB">
        <authorList>
            <consortium name="RefSeq"/>
        </authorList>
    </citation>
    <scope>IDENTIFICATION</scope>
</reference>
<dbReference type="GO" id="GO:0031012">
    <property type="term" value="C:extracellular matrix"/>
    <property type="evidence" value="ECO:0007669"/>
    <property type="project" value="TreeGrafter"/>
</dbReference>
<feature type="disulfide bond" evidence="4">
    <location>
        <begin position="141"/>
        <end position="150"/>
    </location>
</feature>
<dbReference type="InterPro" id="IPR002172">
    <property type="entry name" value="LDrepeatLR_classA_rpt"/>
</dbReference>
<feature type="chain" id="PRO_5034305187" evidence="6">
    <location>
        <begin position="26"/>
        <end position="1725"/>
    </location>
</feature>
<dbReference type="InterPro" id="IPR014853">
    <property type="entry name" value="VWF/SSPO/ZAN-like_Cys-rich_dom"/>
</dbReference>
<evidence type="ECO:0000259" key="7">
    <source>
        <dbReference type="PROSITE" id="PS50026"/>
    </source>
</evidence>
<dbReference type="PROSITE" id="PS50026">
    <property type="entry name" value="EGF_3"/>
    <property type="match status" value="2"/>
</dbReference>
<sequence>MAILPPQYFLVLLLLTHFCPRTTRCQVAESHFCNREKAIDVIVEEKYLAEEWQTLEIPLQGYKDRLSRGDNVRLLRRDDASGMCQVQVLQTVERTRPRHQTRLRVVRDCCQGWLGDNCNIPICEPECVNGQCIFPPDICHCSPGYTGPTCETPVCDPSCMFGECTSPDHCECSTGFSGPTCDKAVCEHGCLYGDCISPNLCKCDDGYEGLSCENAICNPECVSGVCVAPDECHCHPGFSGKLCEKGPVANKEHKCKLCCGGAFVSFDGYYYTFPTAGLFNLASCDDCGIGAFSVRVDASYPCNEETCHIYNKVIISYRVGSRDFTVELLPQHGVRYENQDVTDLPLITDFGTVSKIGVHTVFKGFQGNDVIVRVDTSGSIDLRVSDLFRGSMNGMCGNFDSDAGDDDVSTEVAQGFGMSSEAIDPLDPCNLGQNEQLADAAYIICSEMLAGVLDGFRACFRSVKPARYHEMCLFSMCQCLRLVGDAAPGPCFTEGRKAILCDVLTQYSRDCTAEGVLPNWRREDLCPVHCDNGMVYTECGSPCPRTCENLDFQEECEQYCVDGCHCPAGTFWDRTKCVSREECPCPRGSDMIPAGNAITSGCKLCTCLGGRWDCTTNECNATCSVSGGHHFKTFDGSNYLFPASGSCEYLLAELTDPNFSILVEFEDCSASLRSCLMIVSIVTADQSIYELNSQSSIKASTQSGTTSHKLPFRVESADGSTLVARQVSSIFTRLTIAEHGIDVLLGRDGRLYLTLNPKWQTKVHGLCGTYNSKQIDDFTALSGVDAKAKINFFGNSWKMGRHCPDVEEDAALRPCDLHSQRVHLANRICKMLRQPPFNECNKLVPVDKYEEQCRDAVCGCHASDNQCQCLAFASYARECVAAGDKFHWRSAQFCPVKCPSGEVYKICGSNCVSSCGDISSDQFCQEECVEGCQCPEGRIRDVGSGQCVPVEDCSCEVDGVVYGSRQSWRRGCNECYCSAGTYRCTEKDCTAYESCADGMEWLLCQECERTCQNAYLPCVQTICTPGCGCPEGKVLHKGTCIQVEECSCDYNGKSYKVYEKVAMDCHECMCNTDHRWICDDDTCPSTCSSYGDSHFVTFDMRRYKFQGDCEYTLVEDFCGEPEGSFRVLIENIPCGENGVTCTKAIKFTLYDTTIYLVRGRPYTVTVNSEIDTKARIKMEDAGMYLVIKTPDGITLKWDYGTSVHVTLDPLLAGQVCGLCGDFNGDANDDFKTRNREIEAMGHSFGHSWRTVANCAEPREVLYPCDSMPHRRPWAEKVCGIIKKSLFSSCHNLVDPEPYFLACVFDTCACDRGADCECMCTAIAAYAMACNENNVAMAWRSDGYCALQCENGRKYQACGKICPDKCYPSHASEDYGCETHCVEGCHCPEGQVLFRDKCIERQLCPCFIDNGRVQIKHGALVVRDCMQCMCNGGHLECSGTNCTQRAVIATKKPCAHKPPPTCTCPPGFSCCADQTFCIQDTKFCDGELNCKDSSDELQCDCEYKGIIRSSGDTWSGEGRCEVCRCEAGRTRCFKECNILCDALTEVLLLNEHDDTQCCQCKKISIPTTASPVTTTATSECEEGTTVQPDECRTCDCIDGTYSCYYDCHKRPNSCAEGEQLVSFEDKCCECVSITTTLPSMMTTPTVECLDPFVVGEPTCCQYMYLDTCEIPPTFSGSETCNACKRHLVFNGTHCVFPNDCLCQDVEGVHQVGFNLDTKPIYWIIDQ</sequence>
<keyword evidence="6" id="KW-0732">Signal</keyword>
<keyword evidence="2 4" id="KW-1015">Disulfide bond</keyword>
<dbReference type="Pfam" id="PF01826">
    <property type="entry name" value="TIL"/>
    <property type="match status" value="4"/>
</dbReference>
<proteinExistence type="predicted"/>
<dbReference type="GO" id="GO:0005615">
    <property type="term" value="C:extracellular space"/>
    <property type="evidence" value="ECO:0007669"/>
    <property type="project" value="TreeGrafter"/>
</dbReference>
<dbReference type="PANTHER" id="PTHR11339">
    <property type="entry name" value="EXTRACELLULAR MATRIX GLYCOPROTEIN RELATED"/>
    <property type="match status" value="1"/>
</dbReference>
<dbReference type="SMART" id="SM00192">
    <property type="entry name" value="LDLa"/>
    <property type="match status" value="1"/>
</dbReference>
<evidence type="ECO:0000256" key="4">
    <source>
        <dbReference type="PROSITE-ProRule" id="PRU00076"/>
    </source>
</evidence>
<dbReference type="GeneID" id="110988744"/>
<dbReference type="InterPro" id="IPR000742">
    <property type="entry name" value="EGF"/>
</dbReference>
<name>A0A8B7ZTV0_ACAPL</name>
<dbReference type="PROSITE" id="PS00022">
    <property type="entry name" value="EGF_1"/>
    <property type="match status" value="2"/>
</dbReference>
<dbReference type="SMART" id="SM00214">
    <property type="entry name" value="VWC"/>
    <property type="match status" value="4"/>
</dbReference>
<dbReference type="SUPFAM" id="SSF57567">
    <property type="entry name" value="Serine protease inhibitors"/>
    <property type="match status" value="4"/>
</dbReference>
<feature type="disulfide bond" evidence="4">
    <location>
        <begin position="234"/>
        <end position="243"/>
    </location>
</feature>
<dbReference type="RefSeq" id="XP_022108235.1">
    <property type="nucleotide sequence ID" value="XM_022252543.1"/>
</dbReference>
<keyword evidence="4" id="KW-0245">EGF-like domain</keyword>
<dbReference type="Proteomes" id="UP000694845">
    <property type="component" value="Unplaced"/>
</dbReference>
<evidence type="ECO:0000256" key="6">
    <source>
        <dbReference type="SAM" id="SignalP"/>
    </source>
</evidence>
<gene>
    <name evidence="10" type="primary">LOC110988744</name>
</gene>
<dbReference type="FunFam" id="2.10.25.10:FF:000055">
    <property type="entry name" value="alpha-tectorin isoform X1"/>
    <property type="match status" value="1"/>
</dbReference>
<dbReference type="PROSITE" id="PS01186">
    <property type="entry name" value="EGF_2"/>
    <property type="match status" value="2"/>
</dbReference>
<feature type="signal peptide" evidence="6">
    <location>
        <begin position="1"/>
        <end position="25"/>
    </location>
</feature>
<dbReference type="PROSITE" id="PS51233">
    <property type="entry name" value="VWFD"/>
    <property type="match status" value="3"/>
</dbReference>
<dbReference type="OMA" id="EHTSTYR"/>
<keyword evidence="3" id="KW-0325">Glycoprotein</keyword>
<protein>
    <submittedName>
        <fullName evidence="10">SCO-spondin-like</fullName>
    </submittedName>
</protein>
<dbReference type="Pfam" id="PF08742">
    <property type="entry name" value="C8"/>
    <property type="match status" value="3"/>
</dbReference>
<evidence type="ECO:0000256" key="5">
    <source>
        <dbReference type="PROSITE-ProRule" id="PRU00124"/>
    </source>
</evidence>
<evidence type="ECO:0000313" key="9">
    <source>
        <dbReference type="Proteomes" id="UP000694845"/>
    </source>
</evidence>
<feature type="domain" description="VWFD" evidence="8">
    <location>
        <begin position="621"/>
        <end position="804"/>
    </location>
</feature>
<dbReference type="InterPro" id="IPR001846">
    <property type="entry name" value="VWF_type-D"/>
</dbReference>
<dbReference type="CDD" id="cd19941">
    <property type="entry name" value="TIL"/>
    <property type="match status" value="4"/>
</dbReference>
<dbReference type="Pfam" id="PF00094">
    <property type="entry name" value="VWD"/>
    <property type="match status" value="3"/>
</dbReference>
<feature type="domain" description="VWFD" evidence="8">
    <location>
        <begin position="1085"/>
        <end position="1255"/>
    </location>
</feature>
<dbReference type="Gene3D" id="2.10.25.10">
    <property type="entry name" value="Laminin"/>
    <property type="match status" value="8"/>
</dbReference>
<comment type="caution">
    <text evidence="4">Lacks conserved residue(s) required for the propagation of feature annotation.</text>
</comment>
<dbReference type="PANTHER" id="PTHR11339:SF386">
    <property type="entry name" value="HEMOLECTIN, ISOFORM A"/>
    <property type="match status" value="1"/>
</dbReference>
<feature type="disulfide bond" evidence="5">
    <location>
        <begin position="1483"/>
        <end position="1498"/>
    </location>
</feature>
<evidence type="ECO:0000313" key="10">
    <source>
        <dbReference type="RefSeq" id="XP_022108235.1"/>
    </source>
</evidence>
<dbReference type="SMART" id="SM00832">
    <property type="entry name" value="C8"/>
    <property type="match status" value="3"/>
</dbReference>
<dbReference type="SMART" id="SM00216">
    <property type="entry name" value="VWD"/>
    <property type="match status" value="3"/>
</dbReference>
<feature type="domain" description="VWFD" evidence="8">
    <location>
        <begin position="253"/>
        <end position="430"/>
    </location>
</feature>
<evidence type="ECO:0000256" key="2">
    <source>
        <dbReference type="ARBA" id="ARBA00023157"/>
    </source>
</evidence>
<accession>A0A8B7ZTV0</accession>
<dbReference type="InterPro" id="IPR001007">
    <property type="entry name" value="VWF_dom"/>
</dbReference>
<organism evidence="9 10">
    <name type="scientific">Acanthaster planci</name>
    <name type="common">Crown-of-thorns starfish</name>
    <dbReference type="NCBI Taxonomy" id="133434"/>
    <lineage>
        <taxon>Eukaryota</taxon>
        <taxon>Metazoa</taxon>
        <taxon>Echinodermata</taxon>
        <taxon>Eleutherozoa</taxon>
        <taxon>Asterozoa</taxon>
        <taxon>Asteroidea</taxon>
        <taxon>Valvatacea</taxon>
        <taxon>Valvatida</taxon>
        <taxon>Acanthasteridae</taxon>
        <taxon>Acanthaster</taxon>
    </lineage>
</organism>
<feature type="domain" description="EGF-like" evidence="7">
    <location>
        <begin position="119"/>
        <end position="151"/>
    </location>
</feature>
<dbReference type="InterPro" id="IPR050780">
    <property type="entry name" value="Mucin_vWF_Thrombospondin_sf"/>
</dbReference>
<dbReference type="OrthoDB" id="160294at2759"/>
<dbReference type="PROSITE" id="PS50068">
    <property type="entry name" value="LDLRA_2"/>
    <property type="match status" value="1"/>
</dbReference>
<keyword evidence="9" id="KW-1185">Reference proteome</keyword>
<dbReference type="InterPro" id="IPR036084">
    <property type="entry name" value="Ser_inhib-like_sf"/>
</dbReference>
<evidence type="ECO:0000256" key="3">
    <source>
        <dbReference type="ARBA" id="ARBA00023180"/>
    </source>
</evidence>
<feature type="domain" description="EGF-like" evidence="7">
    <location>
        <begin position="213"/>
        <end position="244"/>
    </location>
</feature>
<evidence type="ECO:0000259" key="8">
    <source>
        <dbReference type="PROSITE" id="PS51233"/>
    </source>
</evidence>
<evidence type="ECO:0000256" key="1">
    <source>
        <dbReference type="ARBA" id="ARBA00022737"/>
    </source>
</evidence>
<keyword evidence="1" id="KW-0677">Repeat</keyword>